<dbReference type="InterPro" id="IPR036291">
    <property type="entry name" value="NAD(P)-bd_dom_sf"/>
</dbReference>
<feature type="domain" description="NmrA-like" evidence="1">
    <location>
        <begin position="3"/>
        <end position="251"/>
    </location>
</feature>
<reference evidence="2" key="1">
    <citation type="submission" date="2021-10" db="EMBL/GenBank/DDBJ databases">
        <title>De novo Genome Assembly of Clathrus columnatus (Basidiomycota, Fungi) Using Illumina and Nanopore Sequence Data.</title>
        <authorList>
            <person name="Ogiso-Tanaka E."/>
            <person name="Itagaki H."/>
            <person name="Hosoya T."/>
            <person name="Hosaka K."/>
        </authorList>
    </citation>
    <scope>NUCLEOTIDE SEQUENCE</scope>
    <source>
        <strain evidence="2">MO-923</strain>
    </source>
</reference>
<dbReference type="Gene3D" id="3.90.25.10">
    <property type="entry name" value="UDP-galactose 4-epimerase, domain 1"/>
    <property type="match status" value="1"/>
</dbReference>
<dbReference type="Gene3D" id="3.40.50.720">
    <property type="entry name" value="NAD(P)-binding Rossmann-like Domain"/>
    <property type="match status" value="1"/>
</dbReference>
<accession>A0AAV5AIH0</accession>
<dbReference type="PANTHER" id="PTHR43162:SF1">
    <property type="entry name" value="PRESTALK A DIFFERENTIATION PROTEIN A"/>
    <property type="match status" value="1"/>
</dbReference>
<dbReference type="InterPro" id="IPR008030">
    <property type="entry name" value="NmrA-like"/>
</dbReference>
<evidence type="ECO:0000313" key="3">
    <source>
        <dbReference type="Proteomes" id="UP001050691"/>
    </source>
</evidence>
<keyword evidence="3" id="KW-1185">Reference proteome</keyword>
<sequence>MPSTVLITGGNGRTARQLIDTLLNHPDCPNLRVLVRPQGVETLKQAYPLLSSPPHSIVQADYMDETNLVPIFQNVSIVVHNGPSIHQNEAAMAISVIEAARKAGVGFFLLCSVLHPMRSKLVTHKLKLIIEEYLVESRISYCIVQPTHYMQNVSLGHVLRTGKIPLGYSELVEQGFVDLCDFAMVLRLIISDPMKHNRATYEIVGENKTYQEVATILQNAMGRDVQCEVINPPKYIAMLKEGNVIQNEYAEDAMERIIVYHNRWGLTGNSNVLRWLLNAEPRGWKKYAMDMLSDV</sequence>
<organism evidence="2 3">
    <name type="scientific">Clathrus columnatus</name>
    <dbReference type="NCBI Taxonomy" id="1419009"/>
    <lineage>
        <taxon>Eukaryota</taxon>
        <taxon>Fungi</taxon>
        <taxon>Dikarya</taxon>
        <taxon>Basidiomycota</taxon>
        <taxon>Agaricomycotina</taxon>
        <taxon>Agaricomycetes</taxon>
        <taxon>Phallomycetidae</taxon>
        <taxon>Phallales</taxon>
        <taxon>Clathraceae</taxon>
        <taxon>Clathrus</taxon>
    </lineage>
</organism>
<comment type="caution">
    <text evidence="2">The sequence shown here is derived from an EMBL/GenBank/DDBJ whole genome shotgun (WGS) entry which is preliminary data.</text>
</comment>
<dbReference type="AlphaFoldDB" id="A0AAV5AIH0"/>
<protein>
    <recommendedName>
        <fullName evidence="1">NmrA-like domain-containing protein</fullName>
    </recommendedName>
</protein>
<dbReference type="Pfam" id="PF05368">
    <property type="entry name" value="NmrA"/>
    <property type="match status" value="1"/>
</dbReference>
<dbReference type="InterPro" id="IPR051604">
    <property type="entry name" value="Ergot_Alk_Oxidoreductase"/>
</dbReference>
<dbReference type="EMBL" id="BPWL01000008">
    <property type="protein sequence ID" value="GJJ13482.1"/>
    <property type="molecule type" value="Genomic_DNA"/>
</dbReference>
<name>A0AAV5AIH0_9AGAM</name>
<dbReference type="PANTHER" id="PTHR43162">
    <property type="match status" value="1"/>
</dbReference>
<dbReference type="Proteomes" id="UP001050691">
    <property type="component" value="Unassembled WGS sequence"/>
</dbReference>
<gene>
    <name evidence="2" type="ORF">Clacol_007736</name>
</gene>
<evidence type="ECO:0000259" key="1">
    <source>
        <dbReference type="Pfam" id="PF05368"/>
    </source>
</evidence>
<proteinExistence type="predicted"/>
<evidence type="ECO:0000313" key="2">
    <source>
        <dbReference type="EMBL" id="GJJ13482.1"/>
    </source>
</evidence>
<dbReference type="SUPFAM" id="SSF51735">
    <property type="entry name" value="NAD(P)-binding Rossmann-fold domains"/>
    <property type="match status" value="1"/>
</dbReference>